<dbReference type="GO" id="GO:0016814">
    <property type="term" value="F:hydrolase activity, acting on carbon-nitrogen (but not peptide) bonds, in cyclic amidines"/>
    <property type="evidence" value="ECO:0007669"/>
    <property type="project" value="UniProtKB-ARBA"/>
</dbReference>
<evidence type="ECO:0000313" key="8">
    <source>
        <dbReference type="Proteomes" id="UP000595224"/>
    </source>
</evidence>
<comment type="similarity">
    <text evidence="2">Belongs to the metallo-dependent hydrolases superfamily. Adenosine and AMP deaminases family.</text>
</comment>
<keyword evidence="4 7" id="KW-0378">Hydrolase</keyword>
<keyword evidence="5" id="KW-0862">Zinc</keyword>
<protein>
    <submittedName>
        <fullName evidence="7">Adenosine deaminase</fullName>
        <ecNumber evidence="7">3.5.4.4</ecNumber>
    </submittedName>
</protein>
<dbReference type="EC" id="3.5.4.4" evidence="7"/>
<dbReference type="InterPro" id="IPR001365">
    <property type="entry name" value="A_deaminase_dom"/>
</dbReference>
<keyword evidence="8" id="KW-1185">Reference proteome</keyword>
<gene>
    <name evidence="7" type="primary">add</name>
    <name evidence="7" type="ORF">IWA51_08845</name>
</gene>
<evidence type="ECO:0000259" key="6">
    <source>
        <dbReference type="Pfam" id="PF00962"/>
    </source>
</evidence>
<evidence type="ECO:0000256" key="4">
    <source>
        <dbReference type="ARBA" id="ARBA00022801"/>
    </source>
</evidence>
<dbReference type="SUPFAM" id="SSF51556">
    <property type="entry name" value="Metallo-dependent hydrolases"/>
    <property type="match status" value="1"/>
</dbReference>
<accession>A0A7T3RC57</accession>
<feature type="domain" description="Adenosine deaminase" evidence="6">
    <location>
        <begin position="14"/>
        <end position="330"/>
    </location>
</feature>
<evidence type="ECO:0000256" key="3">
    <source>
        <dbReference type="ARBA" id="ARBA00022723"/>
    </source>
</evidence>
<dbReference type="RefSeq" id="WP_198442139.1">
    <property type="nucleotide sequence ID" value="NZ_CBCSHE010000001.1"/>
</dbReference>
<comment type="cofactor">
    <cofactor evidence="1">
        <name>Zn(2+)</name>
        <dbReference type="ChEBI" id="CHEBI:29105"/>
    </cofactor>
</comment>
<dbReference type="PANTHER" id="PTHR43114:SF6">
    <property type="entry name" value="ADENINE DEAMINASE"/>
    <property type="match status" value="1"/>
</dbReference>
<dbReference type="KEGG" id="tper:IWA51_08845"/>
<dbReference type="GO" id="GO:0046872">
    <property type="term" value="F:metal ion binding"/>
    <property type="evidence" value="ECO:0007669"/>
    <property type="project" value="UniProtKB-KW"/>
</dbReference>
<dbReference type="NCBIfam" id="TIGR01430">
    <property type="entry name" value="aden_deam"/>
    <property type="match status" value="1"/>
</dbReference>
<sequence length="347" mass="39859">MKKDEFFNLMHSIPKAELHVHEEAVLSLNTIKKVYERSFGKSISSGELSSLFKYKDLSGFLDSFIKIQSYFTDINDLKFLFEDFADYLEDNNIVYCETFFSPTSHLKKGWDFSQMIGLVSKSIEKIQKERKRTVRLIIDVSRSFGLENAMHNLDLVLKEKSPYIIGIGLGGNEAKGPAQEFISVFEKARKNGLHVVAHAGEVCGSSSVDDAIEKLGAERIGHGISSCKDDALMKKIVERRIPMEICPTSNVFTRQLVTDLRKHPVRELYDRGAVVTINTDDPAFFKVSLIEEYWNIYYKLRFKLDDIKVLIENSFTSSFAEQKEIKKYLSDFEISWQKWFAEHPSLT</sequence>
<proteinExistence type="inferred from homology"/>
<dbReference type="InterPro" id="IPR032466">
    <property type="entry name" value="Metal_Hydrolase"/>
</dbReference>
<evidence type="ECO:0000256" key="2">
    <source>
        <dbReference type="ARBA" id="ARBA00006676"/>
    </source>
</evidence>
<evidence type="ECO:0000256" key="1">
    <source>
        <dbReference type="ARBA" id="ARBA00001947"/>
    </source>
</evidence>
<dbReference type="InterPro" id="IPR006330">
    <property type="entry name" value="Ado/ade_deaminase"/>
</dbReference>
<dbReference type="Proteomes" id="UP000595224">
    <property type="component" value="Chromosome"/>
</dbReference>
<dbReference type="GO" id="GO:0019239">
    <property type="term" value="F:deaminase activity"/>
    <property type="evidence" value="ECO:0007669"/>
    <property type="project" value="InterPro"/>
</dbReference>
<dbReference type="Gene3D" id="3.20.20.140">
    <property type="entry name" value="Metal-dependent hydrolases"/>
    <property type="match status" value="1"/>
</dbReference>
<evidence type="ECO:0000313" key="7">
    <source>
        <dbReference type="EMBL" id="QQA00377.1"/>
    </source>
</evidence>
<organism evidence="7 8">
    <name type="scientific">Treponema peruense</name>
    <dbReference type="NCBI Taxonomy" id="2787628"/>
    <lineage>
        <taxon>Bacteria</taxon>
        <taxon>Pseudomonadati</taxon>
        <taxon>Spirochaetota</taxon>
        <taxon>Spirochaetia</taxon>
        <taxon>Spirochaetales</taxon>
        <taxon>Treponemataceae</taxon>
        <taxon>Treponema</taxon>
    </lineage>
</organism>
<dbReference type="Pfam" id="PF00962">
    <property type="entry name" value="A_deaminase"/>
    <property type="match status" value="1"/>
</dbReference>
<evidence type="ECO:0000256" key="5">
    <source>
        <dbReference type="ARBA" id="ARBA00022833"/>
    </source>
</evidence>
<keyword evidence="3" id="KW-0479">Metal-binding</keyword>
<dbReference type="EMBL" id="CP064936">
    <property type="protein sequence ID" value="QQA00377.1"/>
    <property type="molecule type" value="Genomic_DNA"/>
</dbReference>
<dbReference type="AlphaFoldDB" id="A0A7T3RC57"/>
<reference evidence="7 8" key="1">
    <citation type="submission" date="2020-11" db="EMBL/GenBank/DDBJ databases">
        <title>Treponema Peruensis nv. sp., first commensal Treponema isolated from human feces.</title>
        <authorList>
            <person name="Belkhou C."/>
            <person name="Raes J."/>
        </authorList>
    </citation>
    <scope>NUCLEOTIDE SEQUENCE [LARGE SCALE GENOMIC DNA]</scope>
    <source>
        <strain evidence="7 8">RCC2812</strain>
    </source>
</reference>
<name>A0A7T3RC57_9SPIR</name>
<dbReference type="PANTHER" id="PTHR43114">
    <property type="entry name" value="ADENINE DEAMINASE"/>
    <property type="match status" value="1"/>
</dbReference>